<dbReference type="AlphaFoldDB" id="A0A918E1N8"/>
<reference evidence="2" key="1">
    <citation type="journal article" date="2014" name="Int. J. Syst. Evol. Microbiol.">
        <title>Complete genome sequence of Corynebacterium casei LMG S-19264T (=DSM 44701T), isolated from a smear-ripened cheese.</title>
        <authorList>
            <consortium name="US DOE Joint Genome Institute (JGI-PGF)"/>
            <person name="Walter F."/>
            <person name="Albersmeier A."/>
            <person name="Kalinowski J."/>
            <person name="Ruckert C."/>
        </authorList>
    </citation>
    <scope>NUCLEOTIDE SEQUENCE</scope>
    <source>
        <strain evidence="2">CGMCC 4.7201</strain>
    </source>
</reference>
<evidence type="ECO:0000256" key="1">
    <source>
        <dbReference type="SAM" id="MobiDB-lite"/>
    </source>
</evidence>
<protein>
    <submittedName>
        <fullName evidence="2">Uncharacterized protein</fullName>
    </submittedName>
</protein>
<name>A0A918E1N8_9ACTN</name>
<dbReference type="EMBL" id="BMMS01000031">
    <property type="protein sequence ID" value="GGO96950.1"/>
    <property type="molecule type" value="Genomic_DNA"/>
</dbReference>
<keyword evidence="3" id="KW-1185">Reference proteome</keyword>
<feature type="compositionally biased region" description="Polar residues" evidence="1">
    <location>
        <begin position="1"/>
        <end position="10"/>
    </location>
</feature>
<proteinExistence type="predicted"/>
<feature type="region of interest" description="Disordered" evidence="1">
    <location>
        <begin position="1"/>
        <end position="66"/>
    </location>
</feature>
<evidence type="ECO:0000313" key="3">
    <source>
        <dbReference type="Proteomes" id="UP000641932"/>
    </source>
</evidence>
<sequence>MTLRQDSQGPHRTHRTAGIHGTAGTLGPGTRAHAAEAQTADQHTAGAYTAEAQTADQHTAGREARP</sequence>
<comment type="caution">
    <text evidence="2">The sequence shown here is derived from an EMBL/GenBank/DDBJ whole genome shotgun (WGS) entry which is preliminary data.</text>
</comment>
<organism evidence="2 3">
    <name type="scientific">Wenjunlia tyrosinilytica</name>
    <dbReference type="NCBI Taxonomy" id="1544741"/>
    <lineage>
        <taxon>Bacteria</taxon>
        <taxon>Bacillati</taxon>
        <taxon>Actinomycetota</taxon>
        <taxon>Actinomycetes</taxon>
        <taxon>Kitasatosporales</taxon>
        <taxon>Streptomycetaceae</taxon>
        <taxon>Wenjunlia</taxon>
    </lineage>
</organism>
<dbReference type="Proteomes" id="UP000641932">
    <property type="component" value="Unassembled WGS sequence"/>
</dbReference>
<evidence type="ECO:0000313" key="2">
    <source>
        <dbReference type="EMBL" id="GGO96950.1"/>
    </source>
</evidence>
<reference evidence="2" key="2">
    <citation type="submission" date="2020-09" db="EMBL/GenBank/DDBJ databases">
        <authorList>
            <person name="Sun Q."/>
            <person name="Zhou Y."/>
        </authorList>
    </citation>
    <scope>NUCLEOTIDE SEQUENCE</scope>
    <source>
        <strain evidence="2">CGMCC 4.7201</strain>
    </source>
</reference>
<accession>A0A918E1N8</accession>
<gene>
    <name evidence="2" type="ORF">GCM10012280_57610</name>
</gene>